<dbReference type="AlphaFoldDB" id="A0A1I7NE45"/>
<dbReference type="Proteomes" id="UP000199423">
    <property type="component" value="Unassembled WGS sequence"/>
</dbReference>
<protein>
    <submittedName>
        <fullName evidence="1">Uncharacterized protein</fullName>
    </submittedName>
</protein>
<dbReference type="EMBL" id="FPCH01000002">
    <property type="protein sequence ID" value="SFV32911.1"/>
    <property type="molecule type" value="Genomic_DNA"/>
</dbReference>
<reference evidence="2" key="1">
    <citation type="submission" date="2016-10" db="EMBL/GenBank/DDBJ databases">
        <authorList>
            <person name="Varghese N."/>
            <person name="Submissions S."/>
        </authorList>
    </citation>
    <scope>NUCLEOTIDE SEQUENCE [LARGE SCALE GENOMIC DNA]</scope>
    <source>
        <strain evidence="2">DSM 1565</strain>
    </source>
</reference>
<dbReference type="InterPro" id="IPR056955">
    <property type="entry name" value="ORC-CDC6-like"/>
</dbReference>
<dbReference type="SUPFAM" id="SSF52540">
    <property type="entry name" value="P-loop containing nucleoside triphosphate hydrolases"/>
    <property type="match status" value="1"/>
</dbReference>
<dbReference type="Pfam" id="PF24389">
    <property type="entry name" value="ORC-CDC6-like"/>
    <property type="match status" value="1"/>
</dbReference>
<dbReference type="OrthoDB" id="8311018at2"/>
<name>A0A1I7NE45_9HYPH</name>
<organism evidence="1 2">
    <name type="scientific">Hyphomicrobium facile</name>
    <dbReference type="NCBI Taxonomy" id="51670"/>
    <lineage>
        <taxon>Bacteria</taxon>
        <taxon>Pseudomonadati</taxon>
        <taxon>Pseudomonadota</taxon>
        <taxon>Alphaproteobacteria</taxon>
        <taxon>Hyphomicrobiales</taxon>
        <taxon>Hyphomicrobiaceae</taxon>
        <taxon>Hyphomicrobium</taxon>
    </lineage>
</organism>
<proteinExistence type="predicted"/>
<dbReference type="RefSeq" id="WP_092867145.1">
    <property type="nucleotide sequence ID" value="NZ_FPCH01000002.1"/>
</dbReference>
<keyword evidence="2" id="KW-1185">Reference proteome</keyword>
<dbReference type="STRING" id="51670.SAMN04488557_1770"/>
<dbReference type="InterPro" id="IPR027417">
    <property type="entry name" value="P-loop_NTPase"/>
</dbReference>
<gene>
    <name evidence="1" type="ORF">SAMN04488557_1770</name>
</gene>
<accession>A0A1I7NE45</accession>
<sequence>MPTKLALEFNARFVPPAKVAASFVEPNQFDDVASMNHNIIIGPRGSGKTTLLKMLTISALENWRAPGTDQKIREIEFNSAFIASDQVWSEQLANASTEEDEWGRAAFYTHTVLALINAIHEAANLGRKGSPDYLSHLAFQVDSELEATFVQMVAQGLRIDVPATTFLGLEVALRSYLGLMDPRNAKTRNLSAIPFSNTSDFFNSLSLILDVINGLIGQPHRRWGLLFDEIEIAPQHIGKLLFKSLRSFDPRFIIKMAFWPYMSELSKILQSSTIAKANHDYKVVSLSYAHKNDTDAFSATFAEHILRKLNVTRSEFHEIFGTSVFEKGRTRYSASTGATPQTAPDIFEELASKDPSFKAYYNSKRLGRKSRLTENESAALVRKVLPVVVMRNFYLQHWDKSSNDDLGRAKQRSRKSPSLYAGYPSIIQLADGNPRTLLILLTPLAKALEQARESNAKARLSVPLQNIAIETASSHVQSLLLATPVSLQGPLARKGLPGLVDVIGDRLAARLLGEHFDPDYVGSFMFDKSLPPTAEEAIGEALNAGAIIYVPETGVSPDSILEGLTNKRFRISYTLCPRYKLPLILGRQIALSNLLSEAAQEELFAER</sequence>
<evidence type="ECO:0000313" key="1">
    <source>
        <dbReference type="EMBL" id="SFV32911.1"/>
    </source>
</evidence>
<evidence type="ECO:0000313" key="2">
    <source>
        <dbReference type="Proteomes" id="UP000199423"/>
    </source>
</evidence>